<dbReference type="InterPro" id="IPR050204">
    <property type="entry name" value="AraC_XylS_family_regulators"/>
</dbReference>
<evidence type="ECO:0000256" key="3">
    <source>
        <dbReference type="ARBA" id="ARBA00023163"/>
    </source>
</evidence>
<evidence type="ECO:0000313" key="6">
    <source>
        <dbReference type="Proteomes" id="UP000188836"/>
    </source>
</evidence>
<dbReference type="SMART" id="SM00342">
    <property type="entry name" value="HTH_ARAC"/>
    <property type="match status" value="1"/>
</dbReference>
<dbReference type="PROSITE" id="PS01124">
    <property type="entry name" value="HTH_ARAC_FAMILY_2"/>
    <property type="match status" value="1"/>
</dbReference>
<proteinExistence type="predicted"/>
<dbReference type="EMBL" id="MUMY01000003">
    <property type="protein sequence ID" value="ONM49900.1"/>
    <property type="molecule type" value="Genomic_DNA"/>
</dbReference>
<dbReference type="Gene3D" id="1.10.10.60">
    <property type="entry name" value="Homeodomain-like"/>
    <property type="match status" value="1"/>
</dbReference>
<name>A0A1W0AT60_9NOCA</name>
<feature type="domain" description="HTH araC/xylS-type" evidence="4">
    <location>
        <begin position="146"/>
        <end position="246"/>
    </location>
</feature>
<dbReference type="STRING" id="1538463.B0T36_20125"/>
<evidence type="ECO:0000259" key="4">
    <source>
        <dbReference type="PROSITE" id="PS01124"/>
    </source>
</evidence>
<accession>A0A1W0AT60</accession>
<dbReference type="PANTHER" id="PTHR46796">
    <property type="entry name" value="HTH-TYPE TRANSCRIPTIONAL ACTIVATOR RHAS-RELATED"/>
    <property type="match status" value="1"/>
</dbReference>
<evidence type="ECO:0000313" key="5">
    <source>
        <dbReference type="EMBL" id="ONM49900.1"/>
    </source>
</evidence>
<evidence type="ECO:0000256" key="1">
    <source>
        <dbReference type="ARBA" id="ARBA00023015"/>
    </source>
</evidence>
<keyword evidence="3" id="KW-0804">Transcription</keyword>
<dbReference type="AlphaFoldDB" id="A0A1W0AT60"/>
<keyword evidence="2" id="KW-0238">DNA-binding</keyword>
<sequence length="255" mass="27394">MTTTTGTAAVQRRVVWLWPGQVAYFGPSFHLDTHSAAVHTLAFGIDTAFTITMSGGSVRRLRSVLIPARTPHRIEGTGRMLFFYLDAQSGCIESVRGRMRDRSTSAPADHRATAELLSYLSGPGRPDPAEIRRIVLGGNAFTPIDHRIRRTMETLLADPGRAPAATVAAAVAGLSESRFLHLFTAQAGTSYRRYRLWARLLYVGAAVAEGGDLTAAAADAGFASASHFSDTFRALFGLTATAVLSQGTEIIIMAR</sequence>
<dbReference type="Proteomes" id="UP000188836">
    <property type="component" value="Unassembled WGS sequence"/>
</dbReference>
<dbReference type="GO" id="GO:0043565">
    <property type="term" value="F:sequence-specific DNA binding"/>
    <property type="evidence" value="ECO:0007669"/>
    <property type="project" value="InterPro"/>
</dbReference>
<dbReference type="InterPro" id="IPR018060">
    <property type="entry name" value="HTH_AraC"/>
</dbReference>
<keyword evidence="6" id="KW-1185">Reference proteome</keyword>
<reference evidence="5 6" key="1">
    <citation type="journal article" date="2016" name="Antonie Van Leeuwenhoek">
        <title>Nocardia donostiensis sp. nov., isolated from human respiratory specimens.</title>
        <authorList>
            <person name="Ercibengoa M."/>
            <person name="Bell M."/>
            <person name="Marimon J.M."/>
            <person name="Humrighouse B."/>
            <person name="Klenk H.P."/>
            <person name="Potter G."/>
            <person name="Perez-Trallero E."/>
        </authorList>
    </citation>
    <scope>NUCLEOTIDE SEQUENCE [LARGE SCALE GENOMIC DNA]</scope>
    <source>
        <strain evidence="5 6">X1655</strain>
    </source>
</reference>
<organism evidence="5 6">
    <name type="scientific">Nocardia donostiensis</name>
    <dbReference type="NCBI Taxonomy" id="1538463"/>
    <lineage>
        <taxon>Bacteria</taxon>
        <taxon>Bacillati</taxon>
        <taxon>Actinomycetota</taxon>
        <taxon>Actinomycetes</taxon>
        <taxon>Mycobacteriales</taxon>
        <taxon>Nocardiaceae</taxon>
        <taxon>Nocardia</taxon>
    </lineage>
</organism>
<keyword evidence="1" id="KW-0805">Transcription regulation</keyword>
<dbReference type="Pfam" id="PF12833">
    <property type="entry name" value="HTH_18"/>
    <property type="match status" value="1"/>
</dbReference>
<comment type="caution">
    <text evidence="5">The sequence shown here is derived from an EMBL/GenBank/DDBJ whole genome shotgun (WGS) entry which is preliminary data.</text>
</comment>
<dbReference type="GO" id="GO:0003700">
    <property type="term" value="F:DNA-binding transcription factor activity"/>
    <property type="evidence" value="ECO:0007669"/>
    <property type="project" value="InterPro"/>
</dbReference>
<protein>
    <recommendedName>
        <fullName evidence="4">HTH araC/xylS-type domain-containing protein</fullName>
    </recommendedName>
</protein>
<evidence type="ECO:0000256" key="2">
    <source>
        <dbReference type="ARBA" id="ARBA00023125"/>
    </source>
</evidence>
<gene>
    <name evidence="5" type="ORF">B0T46_05850</name>
</gene>